<feature type="transmembrane region" description="Helical" evidence="1">
    <location>
        <begin position="254"/>
        <end position="272"/>
    </location>
</feature>
<dbReference type="InterPro" id="IPR036890">
    <property type="entry name" value="HATPase_C_sf"/>
</dbReference>
<keyword evidence="1" id="KW-0472">Membrane</keyword>
<name>A0A425Y279_9BACT</name>
<evidence type="ECO:0000256" key="1">
    <source>
        <dbReference type="SAM" id="Phobius"/>
    </source>
</evidence>
<reference evidence="4 5" key="1">
    <citation type="submission" date="2018-07" db="EMBL/GenBank/DDBJ databases">
        <title>Draft genome sequence of Ancylomarina sp. M1P.</title>
        <authorList>
            <person name="Yadav S."/>
            <person name="Villanueva L."/>
            <person name="Damste J.S.S."/>
        </authorList>
    </citation>
    <scope>NUCLEOTIDE SEQUENCE [LARGE SCALE GENOMIC DNA]</scope>
    <source>
        <strain evidence="4 5">M1P</strain>
    </source>
</reference>
<dbReference type="EMBL" id="QQWG01000007">
    <property type="protein sequence ID" value="RRG21863.1"/>
    <property type="molecule type" value="Genomic_DNA"/>
</dbReference>
<comment type="caution">
    <text evidence="4">The sequence shown here is derived from an EMBL/GenBank/DDBJ whole genome shotgun (WGS) entry which is preliminary data.</text>
</comment>
<dbReference type="PANTHER" id="PTHR34220">
    <property type="entry name" value="SENSOR HISTIDINE KINASE YPDA"/>
    <property type="match status" value="1"/>
</dbReference>
<dbReference type="PANTHER" id="PTHR34220:SF7">
    <property type="entry name" value="SENSOR HISTIDINE KINASE YPDA"/>
    <property type="match status" value="1"/>
</dbReference>
<dbReference type="GO" id="GO:0016020">
    <property type="term" value="C:membrane"/>
    <property type="evidence" value="ECO:0007669"/>
    <property type="project" value="InterPro"/>
</dbReference>
<dbReference type="OrthoDB" id="6190788at2"/>
<feature type="transmembrane region" description="Helical" evidence="1">
    <location>
        <begin position="364"/>
        <end position="382"/>
    </location>
</feature>
<dbReference type="Pfam" id="PF06580">
    <property type="entry name" value="His_kinase"/>
    <property type="match status" value="1"/>
</dbReference>
<keyword evidence="1" id="KW-0812">Transmembrane</keyword>
<dbReference type="AlphaFoldDB" id="A0A425Y279"/>
<dbReference type="InterPro" id="IPR010559">
    <property type="entry name" value="Sig_transdc_His_kin_internal"/>
</dbReference>
<proteinExistence type="predicted"/>
<dbReference type="Gene3D" id="3.30.565.10">
    <property type="entry name" value="Histidine kinase-like ATPase, C-terminal domain"/>
    <property type="match status" value="1"/>
</dbReference>
<feature type="domain" description="Signal transduction histidine kinase internal region" evidence="3">
    <location>
        <begin position="405"/>
        <end position="484"/>
    </location>
</feature>
<dbReference type="SUPFAM" id="SSF55874">
    <property type="entry name" value="ATPase domain of HSP90 chaperone/DNA topoisomerase II/histidine kinase"/>
    <property type="match status" value="1"/>
</dbReference>
<sequence length="595" mass="69135">MRIRLTLLLLHLFLYSTNSFCQSEKTDSKGEQSYWNFIRAKILPPNAYAYRYEKDIKVQLAGNFTHLDSLSIKNNIKEIQQLVKTANIELVDSLGNLTLTLDKTKDHTTTRVHNFYGLSVNGKIRSQEYIFSLDSLMNQEKRNKYFQYYIVRSLSKTRYNSSEELNISSCIFHEDDPNLTNFNELDKFLISRLYSGNFYDQFKTNFNGSTRDYYDYRFGDKIRFITKILGIILGFCAILLLLKYRIITTEANQLVVYLKQGFISVNCIIFFYLVSQSFAQFEYISAVKIFKIWFATEIVLIILLTGLFYLEKRSISGKTLTKLILNVLSTTLAVYIFFISHEYIISLTSKYKSHWSWDIRLEQITALVLFVCIRLVFNFVSFKNIQEINLRDIELSQLKLLKSKAELQALHSRINPHFLYNSLNSIAALAHIDPSKTEQMALALSDFFRYAINHKDQDMIEVSKEVEISETYLQIEKVRFGNDLDYSIEIDDLAEKSLIPRFLIQPLIENAVKHGVSVIQGKGIIKLEITKKADHLFVKVFDNGPDFPDMPISGYGLQSLYEKLELLYGESAKISWENQPNKNICIRLPFTPKSV</sequence>
<organism evidence="4 5">
    <name type="scientific">Ancylomarina euxinus</name>
    <dbReference type="NCBI Taxonomy" id="2283627"/>
    <lineage>
        <taxon>Bacteria</taxon>
        <taxon>Pseudomonadati</taxon>
        <taxon>Bacteroidota</taxon>
        <taxon>Bacteroidia</taxon>
        <taxon>Marinilabiliales</taxon>
        <taxon>Marinifilaceae</taxon>
        <taxon>Ancylomarina</taxon>
    </lineage>
</organism>
<protein>
    <recommendedName>
        <fullName evidence="3">Signal transduction histidine kinase internal region domain-containing protein</fullName>
    </recommendedName>
</protein>
<dbReference type="GO" id="GO:0000155">
    <property type="term" value="F:phosphorelay sensor kinase activity"/>
    <property type="evidence" value="ECO:0007669"/>
    <property type="project" value="InterPro"/>
</dbReference>
<evidence type="ECO:0000313" key="5">
    <source>
        <dbReference type="Proteomes" id="UP000285794"/>
    </source>
</evidence>
<evidence type="ECO:0000256" key="2">
    <source>
        <dbReference type="SAM" id="SignalP"/>
    </source>
</evidence>
<feature type="signal peptide" evidence="2">
    <location>
        <begin position="1"/>
        <end position="21"/>
    </location>
</feature>
<evidence type="ECO:0000313" key="4">
    <source>
        <dbReference type="EMBL" id="RRG21863.1"/>
    </source>
</evidence>
<feature type="transmembrane region" description="Helical" evidence="1">
    <location>
        <begin position="224"/>
        <end position="242"/>
    </location>
</feature>
<keyword evidence="1" id="KW-1133">Transmembrane helix</keyword>
<feature type="transmembrane region" description="Helical" evidence="1">
    <location>
        <begin position="292"/>
        <end position="311"/>
    </location>
</feature>
<dbReference type="InterPro" id="IPR050640">
    <property type="entry name" value="Bact_2-comp_sensor_kinase"/>
</dbReference>
<feature type="transmembrane region" description="Helical" evidence="1">
    <location>
        <begin position="323"/>
        <end position="344"/>
    </location>
</feature>
<evidence type="ECO:0000259" key="3">
    <source>
        <dbReference type="Pfam" id="PF06580"/>
    </source>
</evidence>
<feature type="chain" id="PRO_5019439642" description="Signal transduction histidine kinase internal region domain-containing protein" evidence="2">
    <location>
        <begin position="22"/>
        <end position="595"/>
    </location>
</feature>
<accession>A0A425Y279</accession>
<dbReference type="Proteomes" id="UP000285794">
    <property type="component" value="Unassembled WGS sequence"/>
</dbReference>
<dbReference type="RefSeq" id="WP_125030549.1">
    <property type="nucleotide sequence ID" value="NZ_JAPXVP010000007.1"/>
</dbReference>
<gene>
    <name evidence="4" type="ORF">DWB61_08915</name>
</gene>
<keyword evidence="2" id="KW-0732">Signal</keyword>
<keyword evidence="5" id="KW-1185">Reference proteome</keyword>